<evidence type="ECO:0000259" key="6">
    <source>
        <dbReference type="SMART" id="SM00829"/>
    </source>
</evidence>
<accession>A0A5B9PAF1</accession>
<dbReference type="InterPro" id="IPR013154">
    <property type="entry name" value="ADH-like_N"/>
</dbReference>
<protein>
    <submittedName>
        <fullName evidence="7">NADP-dependent isopropanol dehydrogenase</fullName>
        <ecNumber evidence="7">1.1.1.80</ecNumber>
    </submittedName>
</protein>
<dbReference type="Pfam" id="PF08240">
    <property type="entry name" value="ADH_N"/>
    <property type="match status" value="1"/>
</dbReference>
<evidence type="ECO:0000256" key="2">
    <source>
        <dbReference type="ARBA" id="ARBA00022723"/>
    </source>
</evidence>
<dbReference type="SUPFAM" id="SSF50129">
    <property type="entry name" value="GroES-like"/>
    <property type="match status" value="1"/>
</dbReference>
<reference evidence="7 8" key="1">
    <citation type="submission" date="2019-08" db="EMBL/GenBank/DDBJ databases">
        <title>Deep-cultivation of Planctomycetes and their phenomic and genomic characterization uncovers novel biology.</title>
        <authorList>
            <person name="Wiegand S."/>
            <person name="Jogler M."/>
            <person name="Boedeker C."/>
            <person name="Pinto D."/>
            <person name="Vollmers J."/>
            <person name="Rivas-Marin E."/>
            <person name="Kohn T."/>
            <person name="Peeters S.H."/>
            <person name="Heuer A."/>
            <person name="Rast P."/>
            <person name="Oberbeckmann S."/>
            <person name="Bunk B."/>
            <person name="Jeske O."/>
            <person name="Meyerdierks A."/>
            <person name="Storesund J.E."/>
            <person name="Kallscheuer N."/>
            <person name="Luecker S."/>
            <person name="Lage O.M."/>
            <person name="Pohl T."/>
            <person name="Merkel B.J."/>
            <person name="Hornburger P."/>
            <person name="Mueller R.-W."/>
            <person name="Bruemmer F."/>
            <person name="Labrenz M."/>
            <person name="Spormann A.M."/>
            <person name="Op den Camp H."/>
            <person name="Overmann J."/>
            <person name="Amann R."/>
            <person name="Jetten M.S.M."/>
            <person name="Mascher T."/>
            <person name="Medema M.H."/>
            <person name="Devos D.P."/>
            <person name="Kaster A.-K."/>
            <person name="Ovreas L."/>
            <person name="Rohde M."/>
            <person name="Galperin M.Y."/>
            <person name="Jogler C."/>
        </authorList>
    </citation>
    <scope>NUCLEOTIDE SEQUENCE [LARGE SCALE GENOMIC DNA]</scope>
    <source>
        <strain evidence="7 8">FC18</strain>
    </source>
</reference>
<dbReference type="GO" id="GO:0008270">
    <property type="term" value="F:zinc ion binding"/>
    <property type="evidence" value="ECO:0007669"/>
    <property type="project" value="InterPro"/>
</dbReference>
<dbReference type="OrthoDB" id="239596at2"/>
<evidence type="ECO:0000256" key="4">
    <source>
        <dbReference type="ARBA" id="ARBA00023002"/>
    </source>
</evidence>
<dbReference type="EC" id="1.1.1.80" evidence="7"/>
<evidence type="ECO:0000313" key="7">
    <source>
        <dbReference type="EMBL" id="QEG23244.1"/>
    </source>
</evidence>
<proteinExistence type="inferred from homology"/>
<dbReference type="EMBL" id="CP042912">
    <property type="protein sequence ID" value="QEG23244.1"/>
    <property type="molecule type" value="Genomic_DNA"/>
</dbReference>
<dbReference type="PANTHER" id="PTHR42813:SF2">
    <property type="entry name" value="DEHYDROGENASE, ZINC-CONTAINING, PUTATIVE (AFU_ORTHOLOGUE AFUA_2G02810)-RELATED"/>
    <property type="match status" value="1"/>
</dbReference>
<feature type="domain" description="Enoyl reductase (ER)" evidence="6">
    <location>
        <begin position="7"/>
        <end position="344"/>
    </location>
</feature>
<dbReference type="InterPro" id="IPR020843">
    <property type="entry name" value="ER"/>
</dbReference>
<dbReference type="KEGG" id="mff:MFFC18_31400"/>
<dbReference type="AlphaFoldDB" id="A0A5B9PAF1"/>
<dbReference type="InterPro" id="IPR002328">
    <property type="entry name" value="ADH_Zn_CS"/>
</dbReference>
<gene>
    <name evidence="7" type="primary">adh</name>
    <name evidence="7" type="ORF">MFFC18_31400</name>
</gene>
<keyword evidence="2 5" id="KW-0479">Metal-binding</keyword>
<evidence type="ECO:0000313" key="8">
    <source>
        <dbReference type="Proteomes" id="UP000322214"/>
    </source>
</evidence>
<dbReference type="PANTHER" id="PTHR42813">
    <property type="entry name" value="ZINC-TYPE ALCOHOL DEHYDROGENASE-LIKE"/>
    <property type="match status" value="1"/>
</dbReference>
<name>A0A5B9PAF1_9BACT</name>
<keyword evidence="4 7" id="KW-0560">Oxidoreductase</keyword>
<dbReference type="Pfam" id="PF00107">
    <property type="entry name" value="ADH_zinc_N"/>
    <property type="match status" value="1"/>
</dbReference>
<dbReference type="Gene3D" id="3.90.180.10">
    <property type="entry name" value="Medium-chain alcohol dehydrogenases, catalytic domain"/>
    <property type="match status" value="1"/>
</dbReference>
<dbReference type="RefSeq" id="WP_075083324.1">
    <property type="nucleotide sequence ID" value="NZ_CP042912.1"/>
</dbReference>
<dbReference type="InterPro" id="IPR011032">
    <property type="entry name" value="GroES-like_sf"/>
</dbReference>
<sequence length="348" mass="37309">MKAITLKDVESIATIDLPEPSFVSNSDAIVRVSVAGLCGSDLHPFFGRETGFDANTVMGHEMVGEVVEVGSGVANFFVGDRVFIPFSSNCGSCFYCQNELPSRCEVGQLFGWVENGVGLQGCQSQFVRVPFADATMMKVPQNVSDESALLLGDNFSTGFYCAQMAECGPGKTHVVIGCGTVGQLCCVAAKSMGAEIVVAIDPLESRRKQAEALGVRAVGLERAESEIRSLTDGRGADCVMELVGLPDAQSLAYRLIRPGGNMAVIGCHCSPNFQFGPAAAYDKNLTYRTGRCPARHFMDELTPRVAKGEFDLAGFVTHEFSVDESVRAYEVFSKRLDGCGKAVVRFDS</sequence>
<dbReference type="InterPro" id="IPR013149">
    <property type="entry name" value="ADH-like_C"/>
</dbReference>
<dbReference type="GO" id="GO:0050009">
    <property type="term" value="F:isopropanol dehydrogenase (NADP+) activity"/>
    <property type="evidence" value="ECO:0007669"/>
    <property type="project" value="UniProtKB-EC"/>
</dbReference>
<organism evidence="7 8">
    <name type="scientific">Mariniblastus fucicola</name>
    <dbReference type="NCBI Taxonomy" id="980251"/>
    <lineage>
        <taxon>Bacteria</taxon>
        <taxon>Pseudomonadati</taxon>
        <taxon>Planctomycetota</taxon>
        <taxon>Planctomycetia</taxon>
        <taxon>Pirellulales</taxon>
        <taxon>Pirellulaceae</taxon>
        <taxon>Mariniblastus</taxon>
    </lineage>
</organism>
<evidence type="ECO:0000256" key="1">
    <source>
        <dbReference type="ARBA" id="ARBA00001947"/>
    </source>
</evidence>
<comment type="similarity">
    <text evidence="5">Belongs to the zinc-containing alcohol dehydrogenase family.</text>
</comment>
<dbReference type="Gene3D" id="3.40.50.720">
    <property type="entry name" value="NAD(P)-binding Rossmann-like Domain"/>
    <property type="match status" value="1"/>
</dbReference>
<keyword evidence="8" id="KW-1185">Reference proteome</keyword>
<comment type="cofactor">
    <cofactor evidence="1 5">
        <name>Zn(2+)</name>
        <dbReference type="ChEBI" id="CHEBI:29105"/>
    </cofactor>
</comment>
<evidence type="ECO:0000256" key="5">
    <source>
        <dbReference type="RuleBase" id="RU361277"/>
    </source>
</evidence>
<dbReference type="InterPro" id="IPR036291">
    <property type="entry name" value="NAD(P)-bd_dom_sf"/>
</dbReference>
<dbReference type="SMART" id="SM00829">
    <property type="entry name" value="PKS_ER"/>
    <property type="match status" value="1"/>
</dbReference>
<dbReference type="SUPFAM" id="SSF51735">
    <property type="entry name" value="NAD(P)-binding Rossmann-fold domains"/>
    <property type="match status" value="1"/>
</dbReference>
<evidence type="ECO:0000256" key="3">
    <source>
        <dbReference type="ARBA" id="ARBA00022833"/>
    </source>
</evidence>
<dbReference type="PROSITE" id="PS00059">
    <property type="entry name" value="ADH_ZINC"/>
    <property type="match status" value="1"/>
</dbReference>
<dbReference type="STRING" id="980251.GCA_001642875_00536"/>
<dbReference type="Proteomes" id="UP000322214">
    <property type="component" value="Chromosome"/>
</dbReference>
<keyword evidence="3 5" id="KW-0862">Zinc</keyword>